<reference evidence="1 2" key="1">
    <citation type="journal article" date="2019" name="Sci. Rep.">
        <title>Orb-weaving spider Araneus ventricosus genome elucidates the spidroin gene catalogue.</title>
        <authorList>
            <person name="Kono N."/>
            <person name="Nakamura H."/>
            <person name="Ohtoshi R."/>
            <person name="Moran D.A.P."/>
            <person name="Shinohara A."/>
            <person name="Yoshida Y."/>
            <person name="Fujiwara M."/>
            <person name="Mori M."/>
            <person name="Tomita M."/>
            <person name="Arakawa K."/>
        </authorList>
    </citation>
    <scope>NUCLEOTIDE SEQUENCE [LARGE SCALE GENOMIC DNA]</scope>
</reference>
<proteinExistence type="predicted"/>
<evidence type="ECO:0000313" key="2">
    <source>
        <dbReference type="Proteomes" id="UP000499080"/>
    </source>
</evidence>
<sequence length="116" mass="13623">MRKFEKIGKQMFVIINRIKHLSWLKHLVLRFGRSVHECPFQFAEIAEHLIPDFLQLHLHPLAHLQNMAIKIDCGYLFMDWESIFATHGIQELVSDGEPPFNSEAFRGFFSRLKCLA</sequence>
<protein>
    <submittedName>
        <fullName evidence="1">Uncharacterized protein</fullName>
    </submittedName>
</protein>
<evidence type="ECO:0000313" key="1">
    <source>
        <dbReference type="EMBL" id="GBN61777.1"/>
    </source>
</evidence>
<dbReference type="Proteomes" id="UP000499080">
    <property type="component" value="Unassembled WGS sequence"/>
</dbReference>
<accession>A0A4Y2QFZ6</accession>
<organism evidence="1 2">
    <name type="scientific">Araneus ventricosus</name>
    <name type="common">Orbweaver spider</name>
    <name type="synonym">Epeira ventricosa</name>
    <dbReference type="NCBI Taxonomy" id="182803"/>
    <lineage>
        <taxon>Eukaryota</taxon>
        <taxon>Metazoa</taxon>
        <taxon>Ecdysozoa</taxon>
        <taxon>Arthropoda</taxon>
        <taxon>Chelicerata</taxon>
        <taxon>Arachnida</taxon>
        <taxon>Araneae</taxon>
        <taxon>Araneomorphae</taxon>
        <taxon>Entelegynae</taxon>
        <taxon>Araneoidea</taxon>
        <taxon>Araneidae</taxon>
        <taxon>Araneus</taxon>
    </lineage>
</organism>
<gene>
    <name evidence="1" type="ORF">AVEN_251185_1</name>
</gene>
<dbReference type="EMBL" id="BGPR01013692">
    <property type="protein sequence ID" value="GBN61777.1"/>
    <property type="molecule type" value="Genomic_DNA"/>
</dbReference>
<comment type="caution">
    <text evidence="1">The sequence shown here is derived from an EMBL/GenBank/DDBJ whole genome shotgun (WGS) entry which is preliminary data.</text>
</comment>
<name>A0A4Y2QFZ6_ARAVE</name>
<dbReference type="AlphaFoldDB" id="A0A4Y2QFZ6"/>
<keyword evidence="2" id="KW-1185">Reference proteome</keyword>